<dbReference type="Proteomes" id="UP000215914">
    <property type="component" value="Chromosome 1"/>
</dbReference>
<gene>
    <name evidence="2" type="ORF">HannXRQ_Chr01g0012681</name>
</gene>
<keyword evidence="3" id="KW-1185">Reference proteome</keyword>
<dbReference type="InParanoid" id="A0A251VP44"/>
<keyword evidence="1" id="KW-1133">Transmembrane helix</keyword>
<organism evidence="2 3">
    <name type="scientific">Helianthus annuus</name>
    <name type="common">Common sunflower</name>
    <dbReference type="NCBI Taxonomy" id="4232"/>
    <lineage>
        <taxon>Eukaryota</taxon>
        <taxon>Viridiplantae</taxon>
        <taxon>Streptophyta</taxon>
        <taxon>Embryophyta</taxon>
        <taxon>Tracheophyta</taxon>
        <taxon>Spermatophyta</taxon>
        <taxon>Magnoliopsida</taxon>
        <taxon>eudicotyledons</taxon>
        <taxon>Gunneridae</taxon>
        <taxon>Pentapetalae</taxon>
        <taxon>asterids</taxon>
        <taxon>campanulids</taxon>
        <taxon>Asterales</taxon>
        <taxon>Asteraceae</taxon>
        <taxon>Asteroideae</taxon>
        <taxon>Heliantheae alliance</taxon>
        <taxon>Heliantheae</taxon>
        <taxon>Helianthus</taxon>
    </lineage>
</organism>
<evidence type="ECO:0000313" key="3">
    <source>
        <dbReference type="Proteomes" id="UP000215914"/>
    </source>
</evidence>
<accession>A0A251VP44</accession>
<protein>
    <submittedName>
        <fullName evidence="2">Uncharacterized protein</fullName>
    </submittedName>
</protein>
<dbReference type="EMBL" id="CM007890">
    <property type="protein sequence ID" value="OTG36883.1"/>
    <property type="molecule type" value="Genomic_DNA"/>
</dbReference>
<reference evidence="3" key="1">
    <citation type="journal article" date="2017" name="Nature">
        <title>The sunflower genome provides insights into oil metabolism, flowering and Asterid evolution.</title>
        <authorList>
            <person name="Badouin H."/>
            <person name="Gouzy J."/>
            <person name="Grassa C.J."/>
            <person name="Murat F."/>
            <person name="Staton S.E."/>
            <person name="Cottret L."/>
            <person name="Lelandais-Briere C."/>
            <person name="Owens G.L."/>
            <person name="Carrere S."/>
            <person name="Mayjonade B."/>
            <person name="Legrand L."/>
            <person name="Gill N."/>
            <person name="Kane N.C."/>
            <person name="Bowers J.E."/>
            <person name="Hubner S."/>
            <person name="Bellec A."/>
            <person name="Berard A."/>
            <person name="Berges H."/>
            <person name="Blanchet N."/>
            <person name="Boniface M.C."/>
            <person name="Brunel D."/>
            <person name="Catrice O."/>
            <person name="Chaidir N."/>
            <person name="Claudel C."/>
            <person name="Donnadieu C."/>
            <person name="Faraut T."/>
            <person name="Fievet G."/>
            <person name="Helmstetter N."/>
            <person name="King M."/>
            <person name="Knapp S.J."/>
            <person name="Lai Z."/>
            <person name="Le Paslier M.C."/>
            <person name="Lippi Y."/>
            <person name="Lorenzon L."/>
            <person name="Mandel J.R."/>
            <person name="Marage G."/>
            <person name="Marchand G."/>
            <person name="Marquand E."/>
            <person name="Bret-Mestries E."/>
            <person name="Morien E."/>
            <person name="Nambeesan S."/>
            <person name="Nguyen T."/>
            <person name="Pegot-Espagnet P."/>
            <person name="Pouilly N."/>
            <person name="Raftis F."/>
            <person name="Sallet E."/>
            <person name="Schiex T."/>
            <person name="Thomas J."/>
            <person name="Vandecasteele C."/>
            <person name="Vares D."/>
            <person name="Vear F."/>
            <person name="Vautrin S."/>
            <person name="Crespi M."/>
            <person name="Mangin B."/>
            <person name="Burke J.M."/>
            <person name="Salse J."/>
            <person name="Munos S."/>
            <person name="Vincourt P."/>
            <person name="Rieseberg L.H."/>
            <person name="Langlade N.B."/>
        </authorList>
    </citation>
    <scope>NUCLEOTIDE SEQUENCE [LARGE SCALE GENOMIC DNA]</scope>
    <source>
        <strain evidence="3">cv. SF193</strain>
    </source>
</reference>
<feature type="transmembrane region" description="Helical" evidence="1">
    <location>
        <begin position="24"/>
        <end position="47"/>
    </location>
</feature>
<proteinExistence type="predicted"/>
<evidence type="ECO:0000313" key="2">
    <source>
        <dbReference type="EMBL" id="OTG36883.1"/>
    </source>
</evidence>
<name>A0A251VP44_HELAN</name>
<keyword evidence="1" id="KW-0472">Membrane</keyword>
<sequence length="51" mass="5958">MIIDDRCSNLLLLLLDALIWNMEQIRICASFFFLLSLISGFLFYGFLVNKL</sequence>
<dbReference type="AlphaFoldDB" id="A0A251VP44"/>
<evidence type="ECO:0000256" key="1">
    <source>
        <dbReference type="SAM" id="Phobius"/>
    </source>
</evidence>
<keyword evidence="1" id="KW-0812">Transmembrane</keyword>